<proteinExistence type="predicted"/>
<dbReference type="STRING" id="329884.A0A4U0WUU3"/>
<evidence type="ECO:0000256" key="1">
    <source>
        <dbReference type="SAM" id="SignalP"/>
    </source>
</evidence>
<dbReference type="PANTHER" id="PTHR35340">
    <property type="entry name" value="PQQ ENZYME REPEAT PROTEIN-RELATED"/>
    <property type="match status" value="1"/>
</dbReference>
<accession>A0A4U0WUU3</accession>
<sequence length="602" mass="67166">MAMQPHRTPIFGAVSIIAVFGLLCSVHAGVDLGYGMPIGTGDDTDLTSFVTRPEIRAPRFNVSVYHPNEVEPGYWFLGPYANVIQEHIARKYYQPCQTGPVIYDSSGELVWSGACLFRNRNAHDFRPYRANGTDYLSAILWKWDDVFEFKGQGVLLNNSFDIVATIDVPPTMQYMNMHELKMLDDGKKAIYITPRTQIFDFEAQGLDIDADVGFLSDQGFHERDLVTGEVLFEWWASDHIPLNESSAEISDLTAPWPAGWSWIHMNSVDKNADGDYMISARYTNAIYKISGHDGSVLWTLGGPNSDFELESGFNFSPARSPADESCSMQARFFSQTADTEVITFMDNGGDGPYSTSDHSSSLVVSLDKAAMVANVTRRWIRPDRQVTMARGNFQTLPNGNVSTGWSENCKITEHSWDGELLMEAQFSDYRFVTYRTWKANFTGVPSEPPDLRAFVYGTGPETSTTVFYVSWNGATEVARWDFYRVVDGDEFLIGSEAKAGFETMFQSTGYERTVFVEGVAADGSSLGRSTMHLPMVMGRWNQRSASETLNPTEATDSEAEVVLAPQQSLELLSSPEQLAHRETSYADTQSQVGLVVHEKTEL</sequence>
<comment type="caution">
    <text evidence="2">The sequence shown here is derived from an EMBL/GenBank/DDBJ whole genome shotgun (WGS) entry which is preliminary data.</text>
</comment>
<feature type="chain" id="PRO_5020520936" description="ASST-domain-containing protein" evidence="1">
    <location>
        <begin position="29"/>
        <end position="602"/>
    </location>
</feature>
<name>A0A4U0WUU3_9PEZI</name>
<dbReference type="Proteomes" id="UP000309340">
    <property type="component" value="Unassembled WGS sequence"/>
</dbReference>
<dbReference type="PANTHER" id="PTHR35340:SF8">
    <property type="entry name" value="ASST-DOMAIN-CONTAINING PROTEIN"/>
    <property type="match status" value="1"/>
</dbReference>
<dbReference type="InterPro" id="IPR053143">
    <property type="entry name" value="Arylsulfate_ST"/>
</dbReference>
<gene>
    <name evidence="2" type="ORF">B0A55_09088</name>
</gene>
<dbReference type="Pfam" id="PF14269">
    <property type="entry name" value="Arylsulfotran_2"/>
    <property type="match status" value="1"/>
</dbReference>
<dbReference type="OrthoDB" id="5427350at2759"/>
<keyword evidence="1" id="KW-0732">Signal</keyword>
<evidence type="ECO:0000313" key="2">
    <source>
        <dbReference type="EMBL" id="TKA67410.1"/>
    </source>
</evidence>
<feature type="signal peptide" evidence="1">
    <location>
        <begin position="1"/>
        <end position="28"/>
    </location>
</feature>
<organism evidence="2 3">
    <name type="scientific">Friedmanniomyces simplex</name>
    <dbReference type="NCBI Taxonomy" id="329884"/>
    <lineage>
        <taxon>Eukaryota</taxon>
        <taxon>Fungi</taxon>
        <taxon>Dikarya</taxon>
        <taxon>Ascomycota</taxon>
        <taxon>Pezizomycotina</taxon>
        <taxon>Dothideomycetes</taxon>
        <taxon>Dothideomycetidae</taxon>
        <taxon>Mycosphaerellales</taxon>
        <taxon>Teratosphaeriaceae</taxon>
        <taxon>Friedmanniomyces</taxon>
    </lineage>
</organism>
<reference evidence="2 3" key="1">
    <citation type="submission" date="2017-03" db="EMBL/GenBank/DDBJ databases">
        <title>Genomes of endolithic fungi from Antarctica.</title>
        <authorList>
            <person name="Coleine C."/>
            <person name="Masonjones S."/>
            <person name="Stajich J.E."/>
        </authorList>
    </citation>
    <scope>NUCLEOTIDE SEQUENCE [LARGE SCALE GENOMIC DNA]</scope>
    <source>
        <strain evidence="2 3">CCFEE 5184</strain>
    </source>
</reference>
<dbReference type="EMBL" id="NAJQ01000576">
    <property type="protein sequence ID" value="TKA67410.1"/>
    <property type="molecule type" value="Genomic_DNA"/>
</dbReference>
<dbReference type="InterPro" id="IPR039535">
    <property type="entry name" value="ASST-like"/>
</dbReference>
<dbReference type="AlphaFoldDB" id="A0A4U0WUU3"/>
<keyword evidence="3" id="KW-1185">Reference proteome</keyword>
<evidence type="ECO:0008006" key="4">
    <source>
        <dbReference type="Google" id="ProtNLM"/>
    </source>
</evidence>
<protein>
    <recommendedName>
        <fullName evidence="4">ASST-domain-containing protein</fullName>
    </recommendedName>
</protein>
<evidence type="ECO:0000313" key="3">
    <source>
        <dbReference type="Proteomes" id="UP000309340"/>
    </source>
</evidence>